<name>D8LNA4_ECTSI</name>
<feature type="compositionally biased region" description="Acidic residues" evidence="1">
    <location>
        <begin position="109"/>
        <end position="119"/>
    </location>
</feature>
<dbReference type="Proteomes" id="UP000002630">
    <property type="component" value="Linkage Group LG22"/>
</dbReference>
<dbReference type="EMBL" id="FN649747">
    <property type="protein sequence ID" value="CBN77261.1"/>
    <property type="molecule type" value="Genomic_DNA"/>
</dbReference>
<dbReference type="OMA" id="QCYTGTC"/>
<evidence type="ECO:0000313" key="3">
    <source>
        <dbReference type="Proteomes" id="UP000002630"/>
    </source>
</evidence>
<dbReference type="EMBL" id="FN648641">
    <property type="protein sequence ID" value="CBN77261.1"/>
    <property type="molecule type" value="Genomic_DNA"/>
</dbReference>
<feature type="compositionally biased region" description="Basic residues" evidence="1">
    <location>
        <begin position="172"/>
        <end position="188"/>
    </location>
</feature>
<organism evidence="2 3">
    <name type="scientific">Ectocarpus siliculosus</name>
    <name type="common">Brown alga</name>
    <name type="synonym">Conferva siliculosa</name>
    <dbReference type="NCBI Taxonomy" id="2880"/>
    <lineage>
        <taxon>Eukaryota</taxon>
        <taxon>Sar</taxon>
        <taxon>Stramenopiles</taxon>
        <taxon>Ochrophyta</taxon>
        <taxon>PX clade</taxon>
        <taxon>Phaeophyceae</taxon>
        <taxon>Ectocarpales</taxon>
        <taxon>Ectocarpaceae</taxon>
        <taxon>Ectocarpus</taxon>
    </lineage>
</organism>
<reference evidence="2 3" key="1">
    <citation type="journal article" date="2010" name="Nature">
        <title>The Ectocarpus genome and the independent evolution of multicellularity in brown algae.</title>
        <authorList>
            <person name="Cock J.M."/>
            <person name="Sterck L."/>
            <person name="Rouze P."/>
            <person name="Scornet D."/>
            <person name="Allen A.E."/>
            <person name="Amoutzias G."/>
            <person name="Anthouard V."/>
            <person name="Artiguenave F."/>
            <person name="Aury J.M."/>
            <person name="Badger J.H."/>
            <person name="Beszteri B."/>
            <person name="Billiau K."/>
            <person name="Bonnet E."/>
            <person name="Bothwell J.H."/>
            <person name="Bowler C."/>
            <person name="Boyen C."/>
            <person name="Brownlee C."/>
            <person name="Carrano C.J."/>
            <person name="Charrier B."/>
            <person name="Cho G.Y."/>
            <person name="Coelho S.M."/>
            <person name="Collen J."/>
            <person name="Corre E."/>
            <person name="Da Silva C."/>
            <person name="Delage L."/>
            <person name="Delaroque N."/>
            <person name="Dittami S.M."/>
            <person name="Doulbeau S."/>
            <person name="Elias M."/>
            <person name="Farnham G."/>
            <person name="Gachon C.M."/>
            <person name="Gschloessl B."/>
            <person name="Heesch S."/>
            <person name="Jabbari K."/>
            <person name="Jubin C."/>
            <person name="Kawai H."/>
            <person name="Kimura K."/>
            <person name="Kloareg B."/>
            <person name="Kupper F.C."/>
            <person name="Lang D."/>
            <person name="Le Bail A."/>
            <person name="Leblanc C."/>
            <person name="Lerouge P."/>
            <person name="Lohr M."/>
            <person name="Lopez P.J."/>
            <person name="Martens C."/>
            <person name="Maumus F."/>
            <person name="Michel G."/>
            <person name="Miranda-Saavedra D."/>
            <person name="Morales J."/>
            <person name="Moreau H."/>
            <person name="Motomura T."/>
            <person name="Nagasato C."/>
            <person name="Napoli C.A."/>
            <person name="Nelson D.R."/>
            <person name="Nyvall-Collen P."/>
            <person name="Peters A.F."/>
            <person name="Pommier C."/>
            <person name="Potin P."/>
            <person name="Poulain J."/>
            <person name="Quesneville H."/>
            <person name="Read B."/>
            <person name="Rensing S.A."/>
            <person name="Ritter A."/>
            <person name="Rousvoal S."/>
            <person name="Samanta M."/>
            <person name="Samson G."/>
            <person name="Schroeder D.C."/>
            <person name="Segurens B."/>
            <person name="Strittmatter M."/>
            <person name="Tonon T."/>
            <person name="Tregear J.W."/>
            <person name="Valentin K."/>
            <person name="von Dassow P."/>
            <person name="Yamagishi T."/>
            <person name="Van de Peer Y."/>
            <person name="Wincker P."/>
        </authorList>
    </citation>
    <scope>NUCLEOTIDE SEQUENCE [LARGE SCALE GENOMIC DNA]</scope>
    <source>
        <strain evidence="3">Ec32 / CCAP1310/4</strain>
    </source>
</reference>
<protein>
    <submittedName>
        <fullName evidence="2">Uncharacterized protein</fullName>
    </submittedName>
</protein>
<keyword evidence="3" id="KW-1185">Reference proteome</keyword>
<feature type="compositionally biased region" description="Basic and acidic residues" evidence="1">
    <location>
        <begin position="220"/>
        <end position="230"/>
    </location>
</feature>
<evidence type="ECO:0000256" key="1">
    <source>
        <dbReference type="SAM" id="MobiDB-lite"/>
    </source>
</evidence>
<feature type="compositionally biased region" description="Basic and acidic residues" evidence="1">
    <location>
        <begin position="194"/>
        <end position="210"/>
    </location>
</feature>
<evidence type="ECO:0000313" key="2">
    <source>
        <dbReference type="EMBL" id="CBN77261.1"/>
    </source>
</evidence>
<dbReference type="AlphaFoldDB" id="D8LNA4"/>
<feature type="compositionally biased region" description="Polar residues" evidence="1">
    <location>
        <begin position="85"/>
        <end position="94"/>
    </location>
</feature>
<accession>D8LNA4</accession>
<gene>
    <name evidence="2" type="ORF">Esi_0044_0015</name>
</gene>
<feature type="compositionally biased region" description="Basic and acidic residues" evidence="1">
    <location>
        <begin position="74"/>
        <end position="83"/>
    </location>
</feature>
<sequence length="230" mass="26164">MSQCPHCFVGQCQRHKLQDHGKRELLLKSKMVDPKAAQQRLFDRVVTAQLDKLEAAARGANAGDQEIYKASVSKARDRAERRGNKLSSKQQRQAAKSRLGGHLVHTMLDSDDDGNDSDSDDGKGRAKGGRKSRDKKRKSRKEKKRKHRGSGDDEGSSSGSDGSDGEEESRADRKRRRKDKKKERRHRGGGGSNGKEKSSSEKKKDRSDRKERKKERKERRRSEKKYTPRQ</sequence>
<feature type="region of interest" description="Disordered" evidence="1">
    <location>
        <begin position="61"/>
        <end position="230"/>
    </location>
</feature>
<proteinExistence type="predicted"/>
<dbReference type="InParanoid" id="D8LNA4"/>
<dbReference type="eggNOG" id="ENOG502S5HT">
    <property type="taxonomic scope" value="Eukaryota"/>
</dbReference>
<dbReference type="OrthoDB" id="202937at2759"/>
<feature type="compositionally biased region" description="Basic residues" evidence="1">
    <location>
        <begin position="125"/>
        <end position="148"/>
    </location>
</feature>